<dbReference type="STRING" id="36842.SAMN02194393_01046"/>
<evidence type="ECO:0000256" key="1">
    <source>
        <dbReference type="ARBA" id="ARBA00023125"/>
    </source>
</evidence>
<evidence type="ECO:0000313" key="5">
    <source>
        <dbReference type="Proteomes" id="UP000190285"/>
    </source>
</evidence>
<dbReference type="OrthoDB" id="9780824at2"/>
<dbReference type="Gene3D" id="1.10.357.10">
    <property type="entry name" value="Tetracycline Repressor, domain 2"/>
    <property type="match status" value="1"/>
</dbReference>
<dbReference type="InterPro" id="IPR050624">
    <property type="entry name" value="HTH-type_Tx_Regulator"/>
</dbReference>
<proteinExistence type="predicted"/>
<dbReference type="PRINTS" id="PR00455">
    <property type="entry name" value="HTHTETR"/>
</dbReference>
<feature type="DNA-binding region" description="H-T-H motif" evidence="2">
    <location>
        <begin position="27"/>
        <end position="46"/>
    </location>
</feature>
<dbReference type="RefSeq" id="WP_079489885.1">
    <property type="nucleotide sequence ID" value="NZ_FUZT01000002.1"/>
</dbReference>
<dbReference type="EMBL" id="FUZT01000002">
    <property type="protein sequence ID" value="SKC48464.1"/>
    <property type="molecule type" value="Genomic_DNA"/>
</dbReference>
<dbReference type="InterPro" id="IPR001647">
    <property type="entry name" value="HTH_TetR"/>
</dbReference>
<feature type="domain" description="HTH tetR-type" evidence="3">
    <location>
        <begin position="4"/>
        <end position="64"/>
    </location>
</feature>
<dbReference type="GO" id="GO:0003677">
    <property type="term" value="F:DNA binding"/>
    <property type="evidence" value="ECO:0007669"/>
    <property type="project" value="UniProtKB-UniRule"/>
</dbReference>
<evidence type="ECO:0000256" key="2">
    <source>
        <dbReference type="PROSITE-ProRule" id="PRU00335"/>
    </source>
</evidence>
<dbReference type="Proteomes" id="UP000190285">
    <property type="component" value="Unassembled WGS sequence"/>
</dbReference>
<accession>A0A1T5JAU1</accession>
<dbReference type="PROSITE" id="PS50977">
    <property type="entry name" value="HTH_TETR_2"/>
    <property type="match status" value="1"/>
</dbReference>
<name>A0A1T5JAU1_9FIRM</name>
<organism evidence="4 5">
    <name type="scientific">Maledivibacter halophilus</name>
    <dbReference type="NCBI Taxonomy" id="36842"/>
    <lineage>
        <taxon>Bacteria</taxon>
        <taxon>Bacillati</taxon>
        <taxon>Bacillota</taxon>
        <taxon>Clostridia</taxon>
        <taxon>Peptostreptococcales</taxon>
        <taxon>Caminicellaceae</taxon>
        <taxon>Maledivibacter</taxon>
    </lineage>
</organism>
<sequence length="192" mass="22358">MENLNTSEKILEAAMRLFSEKGYKAVTTKKIAKEAGVCEMTIFRHFDNKRNLFENAFDKYIFTPKLKTLFDDKLEWNLEKDLMEISTVYQDMLCKNERIILMQLKNNELIFELDSPLNKFPNEFKKLMAAYFSKMKEKGVVDKDPDVLAINFLSSNFGIFTSFTILEKFNTNIDIDSCITEFVKTFAKGITS</sequence>
<reference evidence="5" key="1">
    <citation type="submission" date="2017-02" db="EMBL/GenBank/DDBJ databases">
        <authorList>
            <person name="Varghese N."/>
            <person name="Submissions S."/>
        </authorList>
    </citation>
    <scope>NUCLEOTIDE SEQUENCE [LARGE SCALE GENOMIC DNA]</scope>
    <source>
        <strain evidence="5">M1</strain>
    </source>
</reference>
<keyword evidence="1 2" id="KW-0238">DNA-binding</keyword>
<dbReference type="PANTHER" id="PTHR43479:SF11">
    <property type="entry name" value="ACREF_ENVCD OPERON REPRESSOR-RELATED"/>
    <property type="match status" value="1"/>
</dbReference>
<keyword evidence="5" id="KW-1185">Reference proteome</keyword>
<dbReference type="Pfam" id="PF00440">
    <property type="entry name" value="TetR_N"/>
    <property type="match status" value="1"/>
</dbReference>
<evidence type="ECO:0000313" key="4">
    <source>
        <dbReference type="EMBL" id="SKC48464.1"/>
    </source>
</evidence>
<dbReference type="PANTHER" id="PTHR43479">
    <property type="entry name" value="ACREF/ENVCD OPERON REPRESSOR-RELATED"/>
    <property type="match status" value="1"/>
</dbReference>
<dbReference type="SUPFAM" id="SSF46689">
    <property type="entry name" value="Homeodomain-like"/>
    <property type="match status" value="1"/>
</dbReference>
<dbReference type="AlphaFoldDB" id="A0A1T5JAU1"/>
<dbReference type="InterPro" id="IPR009057">
    <property type="entry name" value="Homeodomain-like_sf"/>
</dbReference>
<protein>
    <submittedName>
        <fullName evidence="4">Transcriptional regulator, TetR family</fullName>
    </submittedName>
</protein>
<gene>
    <name evidence="4" type="ORF">SAMN02194393_01046</name>
</gene>
<evidence type="ECO:0000259" key="3">
    <source>
        <dbReference type="PROSITE" id="PS50977"/>
    </source>
</evidence>